<proteinExistence type="predicted"/>
<organism evidence="2 3">
    <name type="scientific">Achlya hypogyna</name>
    <name type="common">Oomycete</name>
    <name type="synonym">Protoachlya hypogyna</name>
    <dbReference type="NCBI Taxonomy" id="1202772"/>
    <lineage>
        <taxon>Eukaryota</taxon>
        <taxon>Sar</taxon>
        <taxon>Stramenopiles</taxon>
        <taxon>Oomycota</taxon>
        <taxon>Saprolegniomycetes</taxon>
        <taxon>Saprolegniales</taxon>
        <taxon>Achlyaceae</taxon>
        <taxon>Achlya</taxon>
    </lineage>
</organism>
<gene>
    <name evidence="2" type="ORF">ACHHYP_06508</name>
</gene>
<keyword evidence="1" id="KW-0472">Membrane</keyword>
<dbReference type="OrthoDB" id="166697at2759"/>
<dbReference type="EMBL" id="JNBR01000967">
    <property type="protein sequence ID" value="OQR89042.1"/>
    <property type="molecule type" value="Genomic_DNA"/>
</dbReference>
<evidence type="ECO:0000313" key="3">
    <source>
        <dbReference type="Proteomes" id="UP000243579"/>
    </source>
</evidence>
<keyword evidence="1" id="KW-0812">Transmembrane</keyword>
<evidence type="ECO:0000256" key="1">
    <source>
        <dbReference type="SAM" id="Phobius"/>
    </source>
</evidence>
<name>A0A1V9YTF1_ACHHY</name>
<keyword evidence="1" id="KW-1133">Transmembrane helix</keyword>
<protein>
    <submittedName>
        <fullName evidence="2">Uncharacterized protein</fullName>
    </submittedName>
</protein>
<feature type="transmembrane region" description="Helical" evidence="1">
    <location>
        <begin position="160"/>
        <end position="178"/>
    </location>
</feature>
<dbReference type="AlphaFoldDB" id="A0A1V9YTF1"/>
<sequence>MREPCRRQGKAFDSISVPVKNSFYLDGFLEQCHGVWGLIPTFDVVMDVVLMARIDAIAATFEVRKPPAYVKPFAHLSLNLKNPSVDPRVNAFLFAAPRAMDEHALMSLLDIKKIKCKIFQSIRMARAVAQQGKEESSNTTWQEPGFDALSGVRQLFARNVGGGMLLTINGVLIVAYVLDSDSSLNVILKSMLQDVSIVDLEQPQHGFGVIKTPQSFCQKGNVRKHLHTATGPVNVPGLQACYIVQSGDEFIVLNDVPKLLVIDLNRLLEQVAKGYCHEMDDGDDLEQGNDDFGGLDTDFYALRFPADYMDRLKKIVRGHNIWWAIFCCTNPPVTVEPMNIKLKADAEP</sequence>
<reference evidence="2 3" key="1">
    <citation type="journal article" date="2014" name="Genome Biol. Evol.">
        <title>The secreted proteins of Achlya hypogyna and Thraustotheca clavata identify the ancestral oomycete secretome and reveal gene acquisitions by horizontal gene transfer.</title>
        <authorList>
            <person name="Misner I."/>
            <person name="Blouin N."/>
            <person name="Leonard G."/>
            <person name="Richards T.A."/>
            <person name="Lane C.E."/>
        </authorList>
    </citation>
    <scope>NUCLEOTIDE SEQUENCE [LARGE SCALE GENOMIC DNA]</scope>
    <source>
        <strain evidence="2 3">ATCC 48635</strain>
    </source>
</reference>
<evidence type="ECO:0000313" key="2">
    <source>
        <dbReference type="EMBL" id="OQR89042.1"/>
    </source>
</evidence>
<comment type="caution">
    <text evidence="2">The sequence shown here is derived from an EMBL/GenBank/DDBJ whole genome shotgun (WGS) entry which is preliminary data.</text>
</comment>
<accession>A0A1V9YTF1</accession>
<dbReference type="Proteomes" id="UP000243579">
    <property type="component" value="Unassembled WGS sequence"/>
</dbReference>
<keyword evidence="3" id="KW-1185">Reference proteome</keyword>